<protein>
    <submittedName>
        <fullName evidence="1">41265_t:CDS:1</fullName>
    </submittedName>
</protein>
<keyword evidence="2" id="KW-1185">Reference proteome</keyword>
<feature type="non-terminal residue" evidence="1">
    <location>
        <position position="44"/>
    </location>
</feature>
<dbReference type="EMBL" id="CAJVQB010142615">
    <property type="protein sequence ID" value="CAG8854808.1"/>
    <property type="molecule type" value="Genomic_DNA"/>
</dbReference>
<proteinExistence type="predicted"/>
<comment type="caution">
    <text evidence="1">The sequence shown here is derived from an EMBL/GenBank/DDBJ whole genome shotgun (WGS) entry which is preliminary data.</text>
</comment>
<dbReference type="Proteomes" id="UP000789901">
    <property type="component" value="Unassembled WGS sequence"/>
</dbReference>
<name>A0ABN7XHN1_GIGMA</name>
<reference evidence="1 2" key="1">
    <citation type="submission" date="2021-06" db="EMBL/GenBank/DDBJ databases">
        <authorList>
            <person name="Kallberg Y."/>
            <person name="Tangrot J."/>
            <person name="Rosling A."/>
        </authorList>
    </citation>
    <scope>NUCLEOTIDE SEQUENCE [LARGE SCALE GENOMIC DNA]</scope>
    <source>
        <strain evidence="1 2">120-4 pot B 10/14</strain>
    </source>
</reference>
<organism evidence="1 2">
    <name type="scientific">Gigaspora margarita</name>
    <dbReference type="NCBI Taxonomy" id="4874"/>
    <lineage>
        <taxon>Eukaryota</taxon>
        <taxon>Fungi</taxon>
        <taxon>Fungi incertae sedis</taxon>
        <taxon>Mucoromycota</taxon>
        <taxon>Glomeromycotina</taxon>
        <taxon>Glomeromycetes</taxon>
        <taxon>Diversisporales</taxon>
        <taxon>Gigasporaceae</taxon>
        <taxon>Gigaspora</taxon>
    </lineage>
</organism>
<accession>A0ABN7XHN1</accession>
<evidence type="ECO:0000313" key="1">
    <source>
        <dbReference type="EMBL" id="CAG8854808.1"/>
    </source>
</evidence>
<feature type="non-terminal residue" evidence="1">
    <location>
        <position position="1"/>
    </location>
</feature>
<evidence type="ECO:0000313" key="2">
    <source>
        <dbReference type="Proteomes" id="UP000789901"/>
    </source>
</evidence>
<gene>
    <name evidence="1" type="ORF">GMARGA_LOCUS43629</name>
</gene>
<sequence>SESKDRLWYRRDTKFKVLVIFLVDLANRKICKQVIRAVLKRSRL</sequence>